<evidence type="ECO:0000313" key="2">
    <source>
        <dbReference type="Proteomes" id="UP001057402"/>
    </source>
</evidence>
<comment type="caution">
    <text evidence="1">The sequence shown here is derived from an EMBL/GenBank/DDBJ whole genome shotgun (WGS) entry which is preliminary data.</text>
</comment>
<reference evidence="2" key="1">
    <citation type="journal article" date="2023" name="Front. Plant Sci.">
        <title>Chromosomal-level genome assembly of Melastoma candidum provides insights into trichome evolution.</title>
        <authorList>
            <person name="Zhong Y."/>
            <person name="Wu W."/>
            <person name="Sun C."/>
            <person name="Zou P."/>
            <person name="Liu Y."/>
            <person name="Dai S."/>
            <person name="Zhou R."/>
        </authorList>
    </citation>
    <scope>NUCLEOTIDE SEQUENCE [LARGE SCALE GENOMIC DNA]</scope>
</reference>
<dbReference type="EMBL" id="CM042884">
    <property type="protein sequence ID" value="KAI4370645.1"/>
    <property type="molecule type" value="Genomic_DNA"/>
</dbReference>
<organism evidence="1 2">
    <name type="scientific">Melastoma candidum</name>
    <dbReference type="NCBI Taxonomy" id="119954"/>
    <lineage>
        <taxon>Eukaryota</taxon>
        <taxon>Viridiplantae</taxon>
        <taxon>Streptophyta</taxon>
        <taxon>Embryophyta</taxon>
        <taxon>Tracheophyta</taxon>
        <taxon>Spermatophyta</taxon>
        <taxon>Magnoliopsida</taxon>
        <taxon>eudicotyledons</taxon>
        <taxon>Gunneridae</taxon>
        <taxon>Pentapetalae</taxon>
        <taxon>rosids</taxon>
        <taxon>malvids</taxon>
        <taxon>Myrtales</taxon>
        <taxon>Melastomataceae</taxon>
        <taxon>Melastomatoideae</taxon>
        <taxon>Melastomateae</taxon>
        <taxon>Melastoma</taxon>
    </lineage>
</organism>
<sequence>MQKVSCRGGESPTRCGEDEVPSSILHGYRIRPRMGRREDTREECIHRGSRGIPSHSVRHHGVVPVEAPIGKADILEEKTSADLRKPMLTKSRKLTLASLPKLS</sequence>
<keyword evidence="2" id="KW-1185">Reference proteome</keyword>
<evidence type="ECO:0000313" key="1">
    <source>
        <dbReference type="EMBL" id="KAI4370645.1"/>
    </source>
</evidence>
<accession>A0ACB9QVK8</accession>
<protein>
    <submittedName>
        <fullName evidence="1">Uncharacterized protein</fullName>
    </submittedName>
</protein>
<proteinExistence type="predicted"/>
<dbReference type="Proteomes" id="UP001057402">
    <property type="component" value="Chromosome 5"/>
</dbReference>
<name>A0ACB9QVK8_9MYRT</name>
<gene>
    <name evidence="1" type="ORF">MLD38_018972</name>
</gene>